<evidence type="ECO:0000256" key="6">
    <source>
        <dbReference type="ARBA" id="ARBA00022727"/>
    </source>
</evidence>
<evidence type="ECO:0000256" key="3">
    <source>
        <dbReference type="ARBA" id="ARBA00012980"/>
    </source>
</evidence>
<dbReference type="GO" id="GO:0005634">
    <property type="term" value="C:nucleus"/>
    <property type="evidence" value="ECO:0007669"/>
    <property type="project" value="TreeGrafter"/>
</dbReference>
<dbReference type="Proteomes" id="UP001150266">
    <property type="component" value="Unassembled WGS sequence"/>
</dbReference>
<name>A0A9W9APX3_9AGAR</name>
<dbReference type="GO" id="GO:0004798">
    <property type="term" value="F:dTMP kinase activity"/>
    <property type="evidence" value="ECO:0007669"/>
    <property type="project" value="UniProtKB-EC"/>
</dbReference>
<gene>
    <name evidence="11" type="ORF">J3R30DRAFT_3432096</name>
</gene>
<dbReference type="GO" id="GO:0006227">
    <property type="term" value="P:dUDP biosynthetic process"/>
    <property type="evidence" value="ECO:0007669"/>
    <property type="project" value="TreeGrafter"/>
</dbReference>
<evidence type="ECO:0000256" key="4">
    <source>
        <dbReference type="ARBA" id="ARBA00017144"/>
    </source>
</evidence>
<comment type="pathway">
    <text evidence="1">Pyrimidine metabolism; dTTP biosynthesis.</text>
</comment>
<evidence type="ECO:0000313" key="11">
    <source>
        <dbReference type="EMBL" id="KAJ4487886.1"/>
    </source>
</evidence>
<comment type="similarity">
    <text evidence="2">Belongs to the thymidylate kinase family.</text>
</comment>
<feature type="domain" description="Thymidylate kinase-like" evidence="10">
    <location>
        <begin position="133"/>
        <end position="221"/>
    </location>
</feature>
<keyword evidence="5" id="KW-0808">Transferase</keyword>
<evidence type="ECO:0000259" key="10">
    <source>
        <dbReference type="Pfam" id="PF02223"/>
    </source>
</evidence>
<accession>A0A9W9APX3</accession>
<evidence type="ECO:0000313" key="12">
    <source>
        <dbReference type="Proteomes" id="UP001150266"/>
    </source>
</evidence>
<dbReference type="AlphaFoldDB" id="A0A9W9APX3"/>
<comment type="caution">
    <text evidence="11">The sequence shown here is derived from an EMBL/GenBank/DDBJ whole genome shotgun (WGS) entry which is preliminary data.</text>
</comment>
<dbReference type="Gene3D" id="3.40.50.300">
    <property type="entry name" value="P-loop containing nucleotide triphosphate hydrolases"/>
    <property type="match status" value="1"/>
</dbReference>
<dbReference type="InterPro" id="IPR039430">
    <property type="entry name" value="Thymidylate_kin-like_dom"/>
</dbReference>
<dbReference type="NCBIfam" id="TIGR00041">
    <property type="entry name" value="DTMP_kinase"/>
    <property type="match status" value="1"/>
</dbReference>
<evidence type="ECO:0000256" key="1">
    <source>
        <dbReference type="ARBA" id="ARBA00004992"/>
    </source>
</evidence>
<organism evidence="11 12">
    <name type="scientific">Lentinula aciculospora</name>
    <dbReference type="NCBI Taxonomy" id="153920"/>
    <lineage>
        <taxon>Eukaryota</taxon>
        <taxon>Fungi</taxon>
        <taxon>Dikarya</taxon>
        <taxon>Basidiomycota</taxon>
        <taxon>Agaricomycotina</taxon>
        <taxon>Agaricomycetes</taxon>
        <taxon>Agaricomycetidae</taxon>
        <taxon>Agaricales</taxon>
        <taxon>Marasmiineae</taxon>
        <taxon>Omphalotaceae</taxon>
        <taxon>Lentinula</taxon>
    </lineage>
</organism>
<dbReference type="PANTHER" id="PTHR10344">
    <property type="entry name" value="THYMIDYLATE KINASE"/>
    <property type="match status" value="1"/>
</dbReference>
<evidence type="ECO:0000256" key="9">
    <source>
        <dbReference type="ARBA" id="ARBA00022840"/>
    </source>
</evidence>
<keyword evidence="12" id="KW-1185">Reference proteome</keyword>
<dbReference type="EMBL" id="JAOTPV010000002">
    <property type="protein sequence ID" value="KAJ4487886.1"/>
    <property type="molecule type" value="Genomic_DNA"/>
</dbReference>
<dbReference type="OrthoDB" id="425602at2759"/>
<dbReference type="PANTHER" id="PTHR10344:SF1">
    <property type="entry name" value="THYMIDYLATE KINASE"/>
    <property type="match status" value="1"/>
</dbReference>
<proteinExistence type="inferred from homology"/>
<reference evidence="11" key="1">
    <citation type="submission" date="2022-08" db="EMBL/GenBank/DDBJ databases">
        <title>A Global Phylogenomic Analysis of the Shiitake Genus Lentinula.</title>
        <authorList>
            <consortium name="DOE Joint Genome Institute"/>
            <person name="Sierra-Patev S."/>
            <person name="Min B."/>
            <person name="Naranjo-Ortiz M."/>
            <person name="Looney B."/>
            <person name="Konkel Z."/>
            <person name="Slot J.C."/>
            <person name="Sakamoto Y."/>
            <person name="Steenwyk J.L."/>
            <person name="Rokas A."/>
            <person name="Carro J."/>
            <person name="Camarero S."/>
            <person name="Ferreira P."/>
            <person name="Molpeceres G."/>
            <person name="Ruiz-Duenas F.J."/>
            <person name="Serrano A."/>
            <person name="Henrissat B."/>
            <person name="Drula E."/>
            <person name="Hughes K.W."/>
            <person name="Mata J.L."/>
            <person name="Ishikawa N.K."/>
            <person name="Vargas-Isla R."/>
            <person name="Ushijima S."/>
            <person name="Smith C.A."/>
            <person name="Ahrendt S."/>
            <person name="Andreopoulos W."/>
            <person name="He G."/>
            <person name="Labutti K."/>
            <person name="Lipzen A."/>
            <person name="Ng V."/>
            <person name="Riley R."/>
            <person name="Sandor L."/>
            <person name="Barry K."/>
            <person name="Martinez A.T."/>
            <person name="Xiao Y."/>
            <person name="Gibbons J.G."/>
            <person name="Terashima K."/>
            <person name="Grigoriev I.V."/>
            <person name="Hibbett D.S."/>
        </authorList>
    </citation>
    <scope>NUCLEOTIDE SEQUENCE</scope>
    <source>
        <strain evidence="11">JLM2183</strain>
    </source>
</reference>
<dbReference type="Pfam" id="PF02223">
    <property type="entry name" value="Thymidylate_kin"/>
    <property type="match status" value="2"/>
</dbReference>
<dbReference type="InterPro" id="IPR027417">
    <property type="entry name" value="P-loop_NTPase"/>
</dbReference>
<keyword evidence="9" id="KW-0067">ATP-binding</keyword>
<keyword evidence="8 11" id="KW-0418">Kinase</keyword>
<evidence type="ECO:0000256" key="8">
    <source>
        <dbReference type="ARBA" id="ARBA00022777"/>
    </source>
</evidence>
<dbReference type="GO" id="GO:0006235">
    <property type="term" value="P:dTTP biosynthetic process"/>
    <property type="evidence" value="ECO:0007669"/>
    <property type="project" value="TreeGrafter"/>
</dbReference>
<dbReference type="GO" id="GO:0005524">
    <property type="term" value="F:ATP binding"/>
    <property type="evidence" value="ECO:0007669"/>
    <property type="project" value="UniProtKB-KW"/>
</dbReference>
<evidence type="ECO:0000256" key="5">
    <source>
        <dbReference type="ARBA" id="ARBA00022679"/>
    </source>
</evidence>
<dbReference type="CDD" id="cd01672">
    <property type="entry name" value="TMPK"/>
    <property type="match status" value="1"/>
</dbReference>
<dbReference type="GO" id="GO:0005829">
    <property type="term" value="C:cytosol"/>
    <property type="evidence" value="ECO:0007669"/>
    <property type="project" value="TreeGrafter"/>
</dbReference>
<dbReference type="EC" id="2.7.4.9" evidence="3"/>
<dbReference type="GO" id="GO:0006233">
    <property type="term" value="P:dTDP biosynthetic process"/>
    <property type="evidence" value="ECO:0007669"/>
    <property type="project" value="InterPro"/>
</dbReference>
<protein>
    <recommendedName>
        <fullName evidence="4">Thymidylate kinase</fullName>
        <ecNumber evidence="3">2.7.4.9</ecNumber>
    </recommendedName>
</protein>
<dbReference type="FunFam" id="3.40.50.300:FF:000679">
    <property type="entry name" value="Thymidylate kinase"/>
    <property type="match status" value="1"/>
</dbReference>
<evidence type="ECO:0000256" key="7">
    <source>
        <dbReference type="ARBA" id="ARBA00022741"/>
    </source>
</evidence>
<sequence length="256" mass="28556">MARRGAFVVVEGLDRSGKTTQTDILRQRIQEAGKEVACVKFPDRSTPIGKMIDLYLRSQSDLDDHVVHLLFSANRWELASTILSHLEQGKLVLCDRYAFSGIAFSVAKILPSQPSLSTTIHSEQSFGKLSPINLTWARAPDSALPSPDLTLFLDVSPEVAYTRGGYGEERYEKADMQSRVRSVFEEIGREVSADAGEGKHGNGKWIVIDAGREMHTVTEEIWRHVQPLLDGVESSVGRLWAHDCCESGTWNSFNFF</sequence>
<evidence type="ECO:0000256" key="2">
    <source>
        <dbReference type="ARBA" id="ARBA00009776"/>
    </source>
</evidence>
<dbReference type="SUPFAM" id="SSF52540">
    <property type="entry name" value="P-loop containing nucleoside triphosphate hydrolases"/>
    <property type="match status" value="1"/>
</dbReference>
<dbReference type="InterPro" id="IPR018094">
    <property type="entry name" value="Thymidylate_kinase"/>
</dbReference>
<keyword evidence="6" id="KW-0545">Nucleotide biosynthesis</keyword>
<dbReference type="InterPro" id="IPR018095">
    <property type="entry name" value="Thymidylate_kin_CS"/>
</dbReference>
<feature type="domain" description="Thymidylate kinase-like" evidence="10">
    <location>
        <begin position="10"/>
        <end position="107"/>
    </location>
</feature>
<dbReference type="GO" id="GO:0004550">
    <property type="term" value="F:nucleoside diphosphate kinase activity"/>
    <property type="evidence" value="ECO:0007669"/>
    <property type="project" value="TreeGrafter"/>
</dbReference>
<dbReference type="PROSITE" id="PS01331">
    <property type="entry name" value="THYMIDYLATE_KINASE"/>
    <property type="match status" value="1"/>
</dbReference>
<keyword evidence="7" id="KW-0547">Nucleotide-binding</keyword>
<dbReference type="HAMAP" id="MF_00165">
    <property type="entry name" value="Thymidylate_kinase"/>
    <property type="match status" value="1"/>
</dbReference>